<organism evidence="1 3">
    <name type="scientific">Chitinophaga sancti</name>
    <dbReference type="NCBI Taxonomy" id="1004"/>
    <lineage>
        <taxon>Bacteria</taxon>
        <taxon>Pseudomonadati</taxon>
        <taxon>Bacteroidota</taxon>
        <taxon>Chitinophagia</taxon>
        <taxon>Chitinophagales</taxon>
        <taxon>Chitinophagaceae</taxon>
        <taxon>Chitinophaga</taxon>
    </lineage>
</organism>
<evidence type="ECO:0000313" key="3">
    <source>
        <dbReference type="Proteomes" id="UP000183788"/>
    </source>
</evidence>
<dbReference type="AlphaFoldDB" id="A0A1K1PL36"/>
<evidence type="ECO:0000313" key="1">
    <source>
        <dbReference type="EMBL" id="SFW48450.1"/>
    </source>
</evidence>
<reference evidence="2 4" key="2">
    <citation type="submission" date="2023-11" db="EMBL/GenBank/DDBJ databases">
        <title>MicrobeMod: A computational toolkit for identifying prokaryotic methylation and restriction-modification with nanopore sequencing.</title>
        <authorList>
            <person name="Crits-Christoph A."/>
            <person name="Kang S.C."/>
            <person name="Lee H."/>
            <person name="Ostrov N."/>
        </authorList>
    </citation>
    <scope>NUCLEOTIDE SEQUENCE [LARGE SCALE GENOMIC DNA]</scope>
    <source>
        <strain evidence="2 4">ATCC 23090</strain>
    </source>
</reference>
<reference evidence="1 3" key="1">
    <citation type="submission" date="2016-11" db="EMBL/GenBank/DDBJ databases">
        <authorList>
            <person name="Jaros S."/>
            <person name="Januszkiewicz K."/>
            <person name="Wedrychowicz H."/>
        </authorList>
    </citation>
    <scope>NUCLEOTIDE SEQUENCE [LARGE SCALE GENOMIC DNA]</scope>
    <source>
        <strain evidence="1 3">DSM 784</strain>
    </source>
</reference>
<protein>
    <submittedName>
        <fullName evidence="1">Uncharacterized protein</fullName>
    </submittedName>
</protein>
<evidence type="ECO:0000313" key="2">
    <source>
        <dbReference type="EMBL" id="WQG88357.1"/>
    </source>
</evidence>
<keyword evidence="4" id="KW-1185">Reference proteome</keyword>
<proteinExistence type="predicted"/>
<evidence type="ECO:0000313" key="4">
    <source>
        <dbReference type="Proteomes" id="UP001326715"/>
    </source>
</evidence>
<dbReference type="RefSeq" id="WP_072359626.1">
    <property type="nucleotide sequence ID" value="NZ_CP139972.1"/>
</dbReference>
<dbReference type="Proteomes" id="UP000183788">
    <property type="component" value="Unassembled WGS sequence"/>
</dbReference>
<dbReference type="EMBL" id="CP140154">
    <property type="protein sequence ID" value="WQG88357.1"/>
    <property type="molecule type" value="Genomic_DNA"/>
</dbReference>
<accession>A0A1K1PL36</accession>
<dbReference type="OrthoDB" id="677435at2"/>
<sequence>MKTEVSIAGKGLEELYRFLEDKGMELDVKYHFNHWFLSAEISAVKLFGERKEIMAVLLDYYELQKGKDVEVTINNEVLFKCDPL</sequence>
<name>A0A1K1PL36_9BACT</name>
<gene>
    <name evidence="1" type="ORF">SAMN05661012_02087</name>
    <name evidence="2" type="ORF">SR876_25895</name>
</gene>
<dbReference type="EMBL" id="FPIZ01000005">
    <property type="protein sequence ID" value="SFW48450.1"/>
    <property type="molecule type" value="Genomic_DNA"/>
</dbReference>
<dbReference type="Proteomes" id="UP001326715">
    <property type="component" value="Chromosome"/>
</dbReference>
<dbReference type="STRING" id="1004.SAMN05661012_02087"/>